<dbReference type="InterPro" id="IPR044539">
    <property type="entry name" value="Pch2-like"/>
</dbReference>
<evidence type="ECO:0000313" key="5">
    <source>
        <dbReference type="Proteomes" id="UP001381693"/>
    </source>
</evidence>
<dbReference type="Proteomes" id="UP001381693">
    <property type="component" value="Unassembled WGS sequence"/>
</dbReference>
<feature type="domain" description="Pachytene checkpoint protein 2 C-terminal" evidence="3">
    <location>
        <begin position="1"/>
        <end position="81"/>
    </location>
</feature>
<dbReference type="GO" id="GO:0005524">
    <property type="term" value="F:ATP binding"/>
    <property type="evidence" value="ECO:0007669"/>
    <property type="project" value="UniProtKB-KW"/>
</dbReference>
<evidence type="ECO:0000259" key="3">
    <source>
        <dbReference type="Pfam" id="PF23242"/>
    </source>
</evidence>
<proteinExistence type="predicted"/>
<dbReference type="GO" id="GO:0005694">
    <property type="term" value="C:chromosome"/>
    <property type="evidence" value="ECO:0007669"/>
    <property type="project" value="TreeGrafter"/>
</dbReference>
<keyword evidence="2" id="KW-0067">ATP-binding</keyword>
<organism evidence="4 5">
    <name type="scientific">Halocaridina rubra</name>
    <name type="common">Hawaiian red shrimp</name>
    <dbReference type="NCBI Taxonomy" id="373956"/>
    <lineage>
        <taxon>Eukaryota</taxon>
        <taxon>Metazoa</taxon>
        <taxon>Ecdysozoa</taxon>
        <taxon>Arthropoda</taxon>
        <taxon>Crustacea</taxon>
        <taxon>Multicrustacea</taxon>
        <taxon>Malacostraca</taxon>
        <taxon>Eumalacostraca</taxon>
        <taxon>Eucarida</taxon>
        <taxon>Decapoda</taxon>
        <taxon>Pleocyemata</taxon>
        <taxon>Caridea</taxon>
        <taxon>Atyoidea</taxon>
        <taxon>Atyidae</taxon>
        <taxon>Halocaridina</taxon>
    </lineage>
</organism>
<feature type="non-terminal residue" evidence="4">
    <location>
        <position position="1"/>
    </location>
</feature>
<dbReference type="AlphaFoldDB" id="A0AAN8WCN2"/>
<keyword evidence="1" id="KW-0547">Nucleotide-binding</keyword>
<evidence type="ECO:0000313" key="4">
    <source>
        <dbReference type="EMBL" id="KAK7043824.1"/>
    </source>
</evidence>
<dbReference type="EMBL" id="JAXCGZ010021793">
    <property type="protein sequence ID" value="KAK7043824.1"/>
    <property type="molecule type" value="Genomic_DNA"/>
</dbReference>
<evidence type="ECO:0000256" key="1">
    <source>
        <dbReference type="ARBA" id="ARBA00022741"/>
    </source>
</evidence>
<accession>A0AAN8WCN2</accession>
<dbReference type="PANTHER" id="PTHR45991">
    <property type="entry name" value="PACHYTENE CHECKPOINT PROTEIN 2"/>
    <property type="match status" value="1"/>
</dbReference>
<evidence type="ECO:0000256" key="2">
    <source>
        <dbReference type="ARBA" id="ARBA00022840"/>
    </source>
</evidence>
<dbReference type="Pfam" id="PF23242">
    <property type="entry name" value="AAA_lid_TRIP13_C"/>
    <property type="match status" value="1"/>
</dbReference>
<dbReference type="InterPro" id="IPR058249">
    <property type="entry name" value="Pch2_C"/>
</dbReference>
<dbReference type="GO" id="GO:0007131">
    <property type="term" value="P:reciprocal meiotic recombination"/>
    <property type="evidence" value="ECO:0007669"/>
    <property type="project" value="TreeGrafter"/>
</dbReference>
<dbReference type="PANTHER" id="PTHR45991:SF1">
    <property type="entry name" value="PACHYTENE CHECKPOINT PROTEIN 2 HOMOLOG"/>
    <property type="match status" value="1"/>
</dbReference>
<gene>
    <name evidence="4" type="primary">TRIP13_2</name>
    <name evidence="4" type="ORF">SK128_018389</name>
</gene>
<dbReference type="GO" id="GO:0051598">
    <property type="term" value="P:meiotic recombination checkpoint signaling"/>
    <property type="evidence" value="ECO:0007669"/>
    <property type="project" value="TreeGrafter"/>
</dbReference>
<protein>
    <submittedName>
        <fullName evidence="4">Pachytene checkpoint protein 2</fullName>
    </submittedName>
</protein>
<keyword evidence="5" id="KW-1185">Reference proteome</keyword>
<name>A0AAN8WCN2_HALRR</name>
<dbReference type="GO" id="GO:0005634">
    <property type="term" value="C:nucleus"/>
    <property type="evidence" value="ECO:0007669"/>
    <property type="project" value="TreeGrafter"/>
</dbReference>
<sequence length="90" mass="10149">TGIINDSEKIFTLEELQVSNMIENDATKLSLYLWKIAEMSQGFSGRTLRKIPFLAHALFVGSQKMSHETFLNAMQNAVAKQIQDRTDLSS</sequence>
<reference evidence="4 5" key="1">
    <citation type="submission" date="2023-11" db="EMBL/GenBank/DDBJ databases">
        <title>Halocaridina rubra genome assembly.</title>
        <authorList>
            <person name="Smith C."/>
        </authorList>
    </citation>
    <scope>NUCLEOTIDE SEQUENCE [LARGE SCALE GENOMIC DNA]</scope>
    <source>
        <strain evidence="4">EP-1</strain>
        <tissue evidence="4">Whole</tissue>
    </source>
</reference>
<comment type="caution">
    <text evidence="4">The sequence shown here is derived from an EMBL/GenBank/DDBJ whole genome shotgun (WGS) entry which is preliminary data.</text>
</comment>